<dbReference type="Proteomes" id="UP001589867">
    <property type="component" value="Unassembled WGS sequence"/>
</dbReference>
<name>A0ABV6MCE1_9ACTN</name>
<gene>
    <name evidence="1" type="ORF">ACFFIA_32565</name>
</gene>
<comment type="caution">
    <text evidence="1">The sequence shown here is derived from an EMBL/GenBank/DDBJ whole genome shotgun (WGS) entry which is preliminary data.</text>
</comment>
<evidence type="ECO:0000313" key="2">
    <source>
        <dbReference type="Proteomes" id="UP001589867"/>
    </source>
</evidence>
<dbReference type="InterPro" id="IPR047002">
    <property type="entry name" value="Tcp10_C_sf"/>
</dbReference>
<proteinExistence type="predicted"/>
<dbReference type="SUPFAM" id="SSF101908">
    <property type="entry name" value="Putative isomerase YbhE"/>
    <property type="match status" value="1"/>
</dbReference>
<dbReference type="Gene3D" id="2.60.450.20">
    <property type="match status" value="1"/>
</dbReference>
<sequence>MALSGEYTYFSDGTARLDLSDGSSTIFSGSGEDTVILSSTDPDGTVYTEFDAENRPGHVQFPDGNSGDYTYHADGTTRLDLSDGSSTIFSGSGEGTVILSSTDPDGTVYSEFNDLMRPTHVEFAEM</sequence>
<accession>A0ABV6MCE1</accession>
<evidence type="ECO:0000313" key="1">
    <source>
        <dbReference type="EMBL" id="MFC0532390.1"/>
    </source>
</evidence>
<reference evidence="1 2" key="1">
    <citation type="submission" date="2024-09" db="EMBL/GenBank/DDBJ databases">
        <authorList>
            <person name="Sun Q."/>
            <person name="Mori K."/>
        </authorList>
    </citation>
    <scope>NUCLEOTIDE SEQUENCE [LARGE SCALE GENOMIC DNA]</scope>
    <source>
        <strain evidence="1 2">TBRC 3947</strain>
    </source>
</reference>
<keyword evidence="2" id="KW-1185">Reference proteome</keyword>
<dbReference type="EMBL" id="JBHLUH010000071">
    <property type="protein sequence ID" value="MFC0532390.1"/>
    <property type="molecule type" value="Genomic_DNA"/>
</dbReference>
<organism evidence="1 2">
    <name type="scientific">Phytohabitans kaempferiae</name>
    <dbReference type="NCBI Taxonomy" id="1620943"/>
    <lineage>
        <taxon>Bacteria</taxon>
        <taxon>Bacillati</taxon>
        <taxon>Actinomycetota</taxon>
        <taxon>Actinomycetes</taxon>
        <taxon>Micromonosporales</taxon>
        <taxon>Micromonosporaceae</taxon>
    </lineage>
</organism>
<protein>
    <submittedName>
        <fullName evidence="1">Uncharacterized protein</fullName>
    </submittedName>
</protein>
<dbReference type="RefSeq" id="WP_377258359.1">
    <property type="nucleotide sequence ID" value="NZ_JBHLUH010000071.1"/>
</dbReference>